<keyword evidence="1" id="KW-1133">Transmembrane helix</keyword>
<reference evidence="2 3" key="1">
    <citation type="submission" date="2017-07" db="EMBL/GenBank/DDBJ databases">
        <title>The complete genome sequence of Bacillus mesonae strain H20-5, an efficient strain improving plant abiotic stress resistance.</title>
        <authorList>
            <person name="Kim S.Y."/>
            <person name="Song H."/>
            <person name="Sang M.K."/>
            <person name="Weon H.-Y."/>
            <person name="Song J."/>
        </authorList>
    </citation>
    <scope>NUCLEOTIDE SEQUENCE [LARGE SCALE GENOMIC DNA]</scope>
    <source>
        <strain evidence="2 3">H20-5</strain>
    </source>
</reference>
<organism evidence="2 3">
    <name type="scientific">Neobacillus mesonae</name>
    <dbReference type="NCBI Taxonomy" id="1193713"/>
    <lineage>
        <taxon>Bacteria</taxon>
        <taxon>Bacillati</taxon>
        <taxon>Bacillota</taxon>
        <taxon>Bacilli</taxon>
        <taxon>Bacillales</taxon>
        <taxon>Bacillaceae</taxon>
        <taxon>Neobacillus</taxon>
    </lineage>
</organism>
<keyword evidence="1" id="KW-0812">Transmembrane</keyword>
<evidence type="ECO:0000256" key="1">
    <source>
        <dbReference type="SAM" id="Phobius"/>
    </source>
</evidence>
<protein>
    <submittedName>
        <fullName evidence="2">Uncharacterized protein</fullName>
    </submittedName>
</protein>
<proteinExistence type="predicted"/>
<gene>
    <name evidence="2" type="ORF">CHR53_26055</name>
</gene>
<dbReference type="EMBL" id="CP022572">
    <property type="protein sequence ID" value="AZU64415.1"/>
    <property type="molecule type" value="Genomic_DNA"/>
</dbReference>
<evidence type="ECO:0000313" key="3">
    <source>
        <dbReference type="Proteomes" id="UP000282892"/>
    </source>
</evidence>
<dbReference type="Proteomes" id="UP000282892">
    <property type="component" value="Chromosome"/>
</dbReference>
<dbReference type="AlphaFoldDB" id="A0A3Q9QY89"/>
<feature type="transmembrane region" description="Helical" evidence="1">
    <location>
        <begin position="29"/>
        <end position="49"/>
    </location>
</feature>
<feature type="transmembrane region" description="Helical" evidence="1">
    <location>
        <begin position="7"/>
        <end position="23"/>
    </location>
</feature>
<evidence type="ECO:0000313" key="2">
    <source>
        <dbReference type="EMBL" id="AZU64415.1"/>
    </source>
</evidence>
<accession>A0A3Q9QY89</accession>
<dbReference type="STRING" id="1193713.GCA_001636315_02112"/>
<sequence>MFKKSIRFPLIYFVASTVWQLIFNKDIEWIKNIGIFFIMFLFISLYNWAQKPYEWKKEK</sequence>
<keyword evidence="3" id="KW-1185">Reference proteome</keyword>
<dbReference type="KEGG" id="nmk:CHR53_26055"/>
<keyword evidence="1" id="KW-0472">Membrane</keyword>
<name>A0A3Q9QY89_9BACI</name>